<dbReference type="NCBIfam" id="TIGR01444">
    <property type="entry name" value="fkbM_fam"/>
    <property type="match status" value="1"/>
</dbReference>
<dbReference type="EC" id="2.1.1.-" evidence="2"/>
<keyword evidence="3" id="KW-1185">Reference proteome</keyword>
<evidence type="ECO:0000313" key="2">
    <source>
        <dbReference type="EMBL" id="MEL1252649.1"/>
    </source>
</evidence>
<name>A0ABU9IJN6_9FLAO</name>
<dbReference type="SUPFAM" id="SSF53335">
    <property type="entry name" value="S-adenosyl-L-methionine-dependent methyltransferases"/>
    <property type="match status" value="1"/>
</dbReference>
<protein>
    <submittedName>
        <fullName evidence="2">FkbM family methyltransferase</fullName>
        <ecNumber evidence="2">2.1.1.-</ecNumber>
    </submittedName>
</protein>
<dbReference type="InterPro" id="IPR029063">
    <property type="entry name" value="SAM-dependent_MTases_sf"/>
</dbReference>
<feature type="domain" description="Methyltransferase FkbM" evidence="1">
    <location>
        <begin position="96"/>
        <end position="261"/>
    </location>
</feature>
<dbReference type="GO" id="GO:0008168">
    <property type="term" value="F:methyltransferase activity"/>
    <property type="evidence" value="ECO:0007669"/>
    <property type="project" value="UniProtKB-KW"/>
</dbReference>
<dbReference type="GO" id="GO:0032259">
    <property type="term" value="P:methylation"/>
    <property type="evidence" value="ECO:0007669"/>
    <property type="project" value="UniProtKB-KW"/>
</dbReference>
<sequence>MNKSFFKRPLYNIAGKISKVMRDFQKRQDEKKIIAADESWNKLFKSNNFFEYNLNSKVKINLYKDSVLSRLIYEGFEKEETDFLEKTLTEGDIFVDIGTNIGLFSLLAAEIVGIDGRVLCFEPAPDTFSRLNENIILNDFKNIHINNIGLSNEPGELTFYVSNNGHDAWNSFAPSSDNKLESSIQVPVSTLDLELKDIDKSKIKLVKIDVEGWEKFVLNGGKDFFIEFSPVVMVEFTESNTFNAGYSVHEIYDIMQDLGYVWYTVKNKTLLLETKRLHYPYNNLIAIKESEKIPVKNIIGLK</sequence>
<keyword evidence="2" id="KW-0489">Methyltransferase</keyword>
<comment type="caution">
    <text evidence="2">The sequence shown here is derived from an EMBL/GenBank/DDBJ whole genome shotgun (WGS) entry which is preliminary data.</text>
</comment>
<dbReference type="Gene3D" id="3.40.50.150">
    <property type="entry name" value="Vaccinia Virus protein VP39"/>
    <property type="match status" value="1"/>
</dbReference>
<organism evidence="2 3">
    <name type="scientific">Flavobacterium calami</name>
    <dbReference type="NCBI Taxonomy" id="3139144"/>
    <lineage>
        <taxon>Bacteria</taxon>
        <taxon>Pseudomonadati</taxon>
        <taxon>Bacteroidota</taxon>
        <taxon>Flavobacteriia</taxon>
        <taxon>Flavobacteriales</taxon>
        <taxon>Flavobacteriaceae</taxon>
        <taxon>Flavobacterium</taxon>
    </lineage>
</organism>
<dbReference type="Pfam" id="PF05050">
    <property type="entry name" value="Methyltransf_21"/>
    <property type="match status" value="1"/>
</dbReference>
<dbReference type="InterPro" id="IPR006342">
    <property type="entry name" value="FkbM_mtfrase"/>
</dbReference>
<dbReference type="PANTHER" id="PTHR34203">
    <property type="entry name" value="METHYLTRANSFERASE, FKBM FAMILY PROTEIN"/>
    <property type="match status" value="1"/>
</dbReference>
<proteinExistence type="predicted"/>
<evidence type="ECO:0000313" key="3">
    <source>
        <dbReference type="Proteomes" id="UP001485226"/>
    </source>
</evidence>
<evidence type="ECO:0000259" key="1">
    <source>
        <dbReference type="Pfam" id="PF05050"/>
    </source>
</evidence>
<accession>A0ABU9IJN6</accession>
<dbReference type="EMBL" id="JBBYHS010000002">
    <property type="protein sequence ID" value="MEL1252649.1"/>
    <property type="molecule type" value="Genomic_DNA"/>
</dbReference>
<reference evidence="2 3" key="1">
    <citation type="submission" date="2024-04" db="EMBL/GenBank/DDBJ databases">
        <title>Flavobacterium sp. DGU38 16S ribosomal RNA gene Genome sequencing and assembly.</title>
        <authorList>
            <person name="Park S."/>
        </authorList>
    </citation>
    <scope>NUCLEOTIDE SEQUENCE [LARGE SCALE GENOMIC DNA]</scope>
    <source>
        <strain evidence="2 3">DGU38</strain>
    </source>
</reference>
<keyword evidence="2" id="KW-0808">Transferase</keyword>
<dbReference type="InterPro" id="IPR052514">
    <property type="entry name" value="SAM-dependent_MTase"/>
</dbReference>
<dbReference type="RefSeq" id="WP_341689229.1">
    <property type="nucleotide sequence ID" value="NZ_JBBYHS010000002.1"/>
</dbReference>
<dbReference type="PANTHER" id="PTHR34203:SF15">
    <property type="entry name" value="SLL1173 PROTEIN"/>
    <property type="match status" value="1"/>
</dbReference>
<gene>
    <name evidence="2" type="ORF">AAEO57_02575</name>
</gene>
<dbReference type="Proteomes" id="UP001485226">
    <property type="component" value="Unassembled WGS sequence"/>
</dbReference>